<dbReference type="InterPro" id="IPR029063">
    <property type="entry name" value="SAM-dependent_MTases_sf"/>
</dbReference>
<name>A0A086Z1J4_9BIFI</name>
<protein>
    <submittedName>
        <fullName evidence="2">Phage protein</fullName>
    </submittedName>
</protein>
<sequence>MATVSPNSKLDSDAINRVLGIDEPFKAPGRVMEIVLDKDDRERVFRQMLDVDTDVTHDWFHSYFEEEQADRRKHKQDFTPDEVCDLLSDLTDSASNDPHRGVISYDPTAGTGGLLISRWWSHCLQTDPFLYRPQDWLYVGQEISDRAFPFLVFNMALRGMNAVLIHGDTLTGVTKGVFFLQNDKNDFLAFSSVNVMPYTRAVLDYFHLRDWVGEEDRYGPHVESPVFGVSMGQLTEGARP</sequence>
<evidence type="ECO:0000313" key="3">
    <source>
        <dbReference type="Proteomes" id="UP000029015"/>
    </source>
</evidence>
<proteinExistence type="predicted"/>
<dbReference type="InterPro" id="IPR003356">
    <property type="entry name" value="DNA_methylase_A-5"/>
</dbReference>
<evidence type="ECO:0000259" key="1">
    <source>
        <dbReference type="Pfam" id="PF02384"/>
    </source>
</evidence>
<keyword evidence="3" id="KW-1185">Reference proteome</keyword>
<dbReference type="GO" id="GO:0008170">
    <property type="term" value="F:N-methyltransferase activity"/>
    <property type="evidence" value="ECO:0007669"/>
    <property type="project" value="InterPro"/>
</dbReference>
<dbReference type="AlphaFoldDB" id="A0A086Z1J4"/>
<organism evidence="2 3">
    <name type="scientific">Bifidobacterium actinocoloniiforme DSM 22766</name>
    <dbReference type="NCBI Taxonomy" id="1437605"/>
    <lineage>
        <taxon>Bacteria</taxon>
        <taxon>Bacillati</taxon>
        <taxon>Actinomycetota</taxon>
        <taxon>Actinomycetes</taxon>
        <taxon>Bifidobacteriales</taxon>
        <taxon>Bifidobacteriaceae</taxon>
        <taxon>Bifidobacterium</taxon>
    </lineage>
</organism>
<dbReference type="SUPFAM" id="SSF53335">
    <property type="entry name" value="S-adenosyl-L-methionine-dependent methyltransferases"/>
    <property type="match status" value="1"/>
</dbReference>
<dbReference type="Proteomes" id="UP000029015">
    <property type="component" value="Unassembled WGS sequence"/>
</dbReference>
<evidence type="ECO:0000313" key="2">
    <source>
        <dbReference type="EMBL" id="KFI40394.1"/>
    </source>
</evidence>
<comment type="caution">
    <text evidence="2">The sequence shown here is derived from an EMBL/GenBank/DDBJ whole genome shotgun (WGS) entry which is preliminary data.</text>
</comment>
<dbReference type="GO" id="GO:0003677">
    <property type="term" value="F:DNA binding"/>
    <property type="evidence" value="ECO:0007669"/>
    <property type="project" value="InterPro"/>
</dbReference>
<reference evidence="2 3" key="1">
    <citation type="submission" date="2014-03" db="EMBL/GenBank/DDBJ databases">
        <title>Genomics of Bifidobacteria.</title>
        <authorList>
            <person name="Ventura M."/>
            <person name="Milani C."/>
            <person name="Lugli G.A."/>
        </authorList>
    </citation>
    <scope>NUCLEOTIDE SEQUENCE [LARGE SCALE GENOMIC DNA]</scope>
    <source>
        <strain evidence="2 3">DSM 22766</strain>
    </source>
</reference>
<gene>
    <name evidence="2" type="ORF">BACT_1096</name>
</gene>
<dbReference type="STRING" id="1437605.AB656_04090"/>
<dbReference type="Pfam" id="PF02384">
    <property type="entry name" value="N6_Mtase"/>
    <property type="match status" value="1"/>
</dbReference>
<dbReference type="eggNOG" id="COG0286">
    <property type="taxonomic scope" value="Bacteria"/>
</dbReference>
<accession>A0A086Z1J4</accession>
<dbReference type="EMBL" id="JGYK01000001">
    <property type="protein sequence ID" value="KFI40394.1"/>
    <property type="molecule type" value="Genomic_DNA"/>
</dbReference>
<feature type="domain" description="DNA methylase adenine-specific" evidence="1">
    <location>
        <begin position="72"/>
        <end position="171"/>
    </location>
</feature>
<dbReference type="Gene3D" id="3.40.50.150">
    <property type="entry name" value="Vaccinia Virus protein VP39"/>
    <property type="match status" value="1"/>
</dbReference>
<dbReference type="RefSeq" id="WP_201777313.1">
    <property type="nucleotide sequence ID" value="NZ_CP011786.1"/>
</dbReference>